<sequence>MGLYGIASTNYEAALDRVENRMGALASQLATTDDKAFKQFIRQIQRMETPLEPNLLWPFQGHSVFASLFIEEQNPEILQWTRHTIESWKGRLAGVNLYKADLSGTYLWKANLSGANLRDIKNWQAIESIDGANILGIKDAPVRFQAWALENGAVKMGPVAWKAFLKRERVWVGLHRNESWIFFSANSTP</sequence>
<dbReference type="EMBL" id="CAADFN010000016">
    <property type="protein sequence ID" value="VFK15591.1"/>
    <property type="molecule type" value="Genomic_DNA"/>
</dbReference>
<reference evidence="1" key="1">
    <citation type="submission" date="2019-02" db="EMBL/GenBank/DDBJ databases">
        <authorList>
            <person name="Gruber-Vodicka R. H."/>
            <person name="Seah K. B. B."/>
        </authorList>
    </citation>
    <scope>NUCLEOTIDE SEQUENCE</scope>
    <source>
        <strain evidence="1">BECK_BY7</strain>
    </source>
</reference>
<protein>
    <submittedName>
        <fullName evidence="1">Pentapeptide repeat-containing protein</fullName>
    </submittedName>
</protein>
<evidence type="ECO:0000313" key="1">
    <source>
        <dbReference type="EMBL" id="VFK15591.1"/>
    </source>
</evidence>
<dbReference type="SUPFAM" id="SSF141571">
    <property type="entry name" value="Pentapeptide repeat-like"/>
    <property type="match status" value="1"/>
</dbReference>
<organism evidence="1">
    <name type="scientific">Candidatus Kentrum sp. LFY</name>
    <dbReference type="NCBI Taxonomy" id="2126342"/>
    <lineage>
        <taxon>Bacteria</taxon>
        <taxon>Pseudomonadati</taxon>
        <taxon>Pseudomonadota</taxon>
        <taxon>Gammaproteobacteria</taxon>
        <taxon>Candidatus Kentrum</taxon>
    </lineage>
</organism>
<accession>A0A450WF56</accession>
<name>A0A450WF56_9GAMM</name>
<proteinExistence type="predicted"/>
<dbReference type="Pfam" id="PF00805">
    <property type="entry name" value="Pentapeptide"/>
    <property type="match status" value="1"/>
</dbReference>
<dbReference type="Gene3D" id="2.160.20.80">
    <property type="entry name" value="E3 ubiquitin-protein ligase SopA"/>
    <property type="match status" value="1"/>
</dbReference>
<dbReference type="InterPro" id="IPR001646">
    <property type="entry name" value="5peptide_repeat"/>
</dbReference>
<gene>
    <name evidence="1" type="ORF">BECKLFY1418C_GA0070996_101637</name>
</gene>
<dbReference type="AlphaFoldDB" id="A0A450WF56"/>